<feature type="compositionally biased region" description="Gly residues" evidence="1">
    <location>
        <begin position="306"/>
        <end position="315"/>
    </location>
</feature>
<feature type="transmembrane region" description="Helical" evidence="2">
    <location>
        <begin position="6"/>
        <end position="28"/>
    </location>
</feature>
<feature type="domain" description="Mce/MlaD" evidence="3">
    <location>
        <begin position="43"/>
        <end position="112"/>
    </location>
</feature>
<evidence type="ECO:0000313" key="5">
    <source>
        <dbReference type="Proteomes" id="UP000216020"/>
    </source>
</evidence>
<accession>A0A261S3V8</accession>
<keyword evidence="2" id="KW-1133">Transmembrane helix</keyword>
<keyword evidence="2" id="KW-0812">Transmembrane</keyword>
<evidence type="ECO:0000259" key="3">
    <source>
        <dbReference type="Pfam" id="PF02470"/>
    </source>
</evidence>
<reference evidence="5" key="1">
    <citation type="submission" date="2017-05" db="EMBL/GenBank/DDBJ databases">
        <title>Complete and WGS of Bordetella genogroups.</title>
        <authorList>
            <person name="Spilker T."/>
            <person name="Lipuma J."/>
        </authorList>
    </citation>
    <scope>NUCLEOTIDE SEQUENCE [LARGE SCALE GENOMIC DNA]</scope>
    <source>
        <strain evidence="5">AU16122</strain>
    </source>
</reference>
<gene>
    <name evidence="4" type="ORF">CAL29_29755</name>
</gene>
<evidence type="ECO:0000256" key="1">
    <source>
        <dbReference type="SAM" id="MobiDB-lite"/>
    </source>
</evidence>
<dbReference type="Proteomes" id="UP000216020">
    <property type="component" value="Unassembled WGS sequence"/>
</dbReference>
<dbReference type="EMBL" id="NEVM01000005">
    <property type="protein sequence ID" value="OZI32024.1"/>
    <property type="molecule type" value="Genomic_DNA"/>
</dbReference>
<dbReference type="AlphaFoldDB" id="A0A261S3V8"/>
<evidence type="ECO:0000313" key="4">
    <source>
        <dbReference type="EMBL" id="OZI32024.1"/>
    </source>
</evidence>
<protein>
    <submittedName>
        <fullName evidence="4">Mammalian cell entry protein</fullName>
    </submittedName>
</protein>
<evidence type="ECO:0000256" key="2">
    <source>
        <dbReference type="SAM" id="Phobius"/>
    </source>
</evidence>
<dbReference type="InterPro" id="IPR003399">
    <property type="entry name" value="Mce/MlaD"/>
</dbReference>
<dbReference type="OrthoDB" id="5294672at2"/>
<organism evidence="4 5">
    <name type="scientific">Bordetella genomosp. 10</name>
    <dbReference type="NCBI Taxonomy" id="1416804"/>
    <lineage>
        <taxon>Bacteria</taxon>
        <taxon>Pseudomonadati</taxon>
        <taxon>Pseudomonadota</taxon>
        <taxon>Betaproteobacteria</taxon>
        <taxon>Burkholderiales</taxon>
        <taxon>Alcaligenaceae</taxon>
        <taxon>Bordetella</taxon>
    </lineage>
</organism>
<dbReference type="PANTHER" id="PTHR36698">
    <property type="entry name" value="BLL5892 PROTEIN"/>
    <property type="match status" value="1"/>
</dbReference>
<name>A0A261S3V8_9BORD</name>
<keyword evidence="5" id="KW-1185">Reference proteome</keyword>
<comment type="caution">
    <text evidence="4">The sequence shown here is derived from an EMBL/GenBank/DDBJ whole genome shotgun (WGS) entry which is preliminary data.</text>
</comment>
<keyword evidence="2" id="KW-0472">Membrane</keyword>
<sequence>MENRSYALLAGAFTLLLLAAVIVIAVVINRDRTALRDYEIVSSTPVSGLSAQSAVRYQGVPVGKVQSLALNPDVPGQVRIRIGVAPNTPITESTWAELGVQGVTGLANVDLRDDGSSIERLKQVGQELPVIPLRPGLLERFTQRGGTIMENIGNISEQMSKLLDEQNVQALHASLQNAVDLTHSLKVLSDQLAPAAAKLGPLIDSLNATSRQAQSAARDFDALAQIARQSLLRLDQRGGALDIATASLQSISEAASRLSTETLPAVTNMANQVNATARGVSATVRRVGDSPQSILFGAPPPRPGPGEAGFAGFGR</sequence>
<dbReference type="PANTHER" id="PTHR36698:SF2">
    <property type="entry name" value="MCE_MLAD DOMAIN-CONTAINING PROTEIN"/>
    <property type="match status" value="1"/>
</dbReference>
<dbReference type="RefSeq" id="WP_094856430.1">
    <property type="nucleotide sequence ID" value="NZ_NEVM01000005.1"/>
</dbReference>
<feature type="region of interest" description="Disordered" evidence="1">
    <location>
        <begin position="292"/>
        <end position="315"/>
    </location>
</feature>
<dbReference type="Pfam" id="PF02470">
    <property type="entry name" value="MlaD"/>
    <property type="match status" value="1"/>
</dbReference>
<proteinExistence type="predicted"/>